<reference evidence="13" key="1">
    <citation type="submission" date="2016-10" db="EMBL/GenBank/DDBJ databases">
        <authorList>
            <person name="Varghese N."/>
            <person name="Submissions S."/>
        </authorList>
    </citation>
    <scope>NUCLEOTIDE SEQUENCE [LARGE SCALE GENOMIC DNA]</scope>
    <source>
        <strain evidence="13">NLAE-zl-G277</strain>
    </source>
</reference>
<dbReference type="InterPro" id="IPR001789">
    <property type="entry name" value="Sig_transdc_resp-reg_receiver"/>
</dbReference>
<sequence length="224" mass="26214">MYTILLVDDDQATLEANEQFFAENGYEVFCSATGRRAVEMIQTIKLDCVILDIDLPDEDGFDVCSRVRTFTSLPIIFLSNYTEEESRIRGLVIGGDDYVCKPFSQRELELRVRARIHQRYGDRPAEILQFDGLIINTGDRTVSFNRRYGEFSRIEFDILAFLARHPNRIYSYEQLYDNIWNEPLNESRHNVQARIASVRQKLFDLCPGKEYIQTVRRKGYQFVP</sequence>
<dbReference type="SUPFAM" id="SSF52172">
    <property type="entry name" value="CheY-like"/>
    <property type="match status" value="1"/>
</dbReference>
<dbReference type="InterPro" id="IPR011006">
    <property type="entry name" value="CheY-like_superfamily"/>
</dbReference>
<dbReference type="Proteomes" id="UP000198508">
    <property type="component" value="Unassembled WGS sequence"/>
</dbReference>
<accession>A0A1I0K121</accession>
<feature type="DNA-binding region" description="OmpR/PhoB-type" evidence="9">
    <location>
        <begin position="125"/>
        <end position="224"/>
    </location>
</feature>
<evidence type="ECO:0000256" key="5">
    <source>
        <dbReference type="ARBA" id="ARBA00023125"/>
    </source>
</evidence>
<organism evidence="12 13">
    <name type="scientific">Enterocloster lavalensis</name>
    <dbReference type="NCBI Taxonomy" id="460384"/>
    <lineage>
        <taxon>Bacteria</taxon>
        <taxon>Bacillati</taxon>
        <taxon>Bacillota</taxon>
        <taxon>Clostridia</taxon>
        <taxon>Lachnospirales</taxon>
        <taxon>Lachnospiraceae</taxon>
        <taxon>Enterocloster</taxon>
    </lineage>
</organism>
<dbReference type="EMBL" id="FOIM01000041">
    <property type="protein sequence ID" value="SEU17081.1"/>
    <property type="molecule type" value="Genomic_DNA"/>
</dbReference>
<dbReference type="RefSeq" id="WP_092370686.1">
    <property type="nucleotide sequence ID" value="NZ_CABJCG010000009.1"/>
</dbReference>
<evidence type="ECO:0000256" key="4">
    <source>
        <dbReference type="ARBA" id="ARBA00023015"/>
    </source>
</evidence>
<evidence type="ECO:0000313" key="13">
    <source>
        <dbReference type="Proteomes" id="UP000198508"/>
    </source>
</evidence>
<dbReference type="Pfam" id="PF00072">
    <property type="entry name" value="Response_reg"/>
    <property type="match status" value="1"/>
</dbReference>
<evidence type="ECO:0000256" key="6">
    <source>
        <dbReference type="ARBA" id="ARBA00023163"/>
    </source>
</evidence>
<keyword evidence="4" id="KW-0805">Transcription regulation</keyword>
<keyword evidence="6" id="KW-0804">Transcription</keyword>
<dbReference type="PANTHER" id="PTHR48111">
    <property type="entry name" value="REGULATOR OF RPOS"/>
    <property type="match status" value="1"/>
</dbReference>
<dbReference type="SMART" id="SM00862">
    <property type="entry name" value="Trans_reg_C"/>
    <property type="match status" value="1"/>
</dbReference>
<dbReference type="GO" id="GO:0005829">
    <property type="term" value="C:cytosol"/>
    <property type="evidence" value="ECO:0007669"/>
    <property type="project" value="TreeGrafter"/>
</dbReference>
<comment type="function">
    <text evidence="7">May play the central regulatory role in sporulation. It may be an element of the effector pathway responsible for the activation of sporulation genes in response to nutritional stress. Spo0A may act in concert with spo0H (a sigma factor) to control the expression of some genes that are critical to the sporulation process.</text>
</comment>
<evidence type="ECO:0000259" key="10">
    <source>
        <dbReference type="PROSITE" id="PS50110"/>
    </source>
</evidence>
<evidence type="ECO:0000256" key="3">
    <source>
        <dbReference type="ARBA" id="ARBA00023012"/>
    </source>
</evidence>
<dbReference type="InterPro" id="IPR039420">
    <property type="entry name" value="WalR-like"/>
</dbReference>
<keyword evidence="13" id="KW-1185">Reference proteome</keyword>
<evidence type="ECO:0000256" key="9">
    <source>
        <dbReference type="PROSITE-ProRule" id="PRU01091"/>
    </source>
</evidence>
<dbReference type="Gene3D" id="1.10.10.10">
    <property type="entry name" value="Winged helix-like DNA-binding domain superfamily/Winged helix DNA-binding domain"/>
    <property type="match status" value="1"/>
</dbReference>
<dbReference type="CDD" id="cd17574">
    <property type="entry name" value="REC_OmpR"/>
    <property type="match status" value="1"/>
</dbReference>
<dbReference type="STRING" id="460384.SAMN05216313_14129"/>
<dbReference type="InterPro" id="IPR001867">
    <property type="entry name" value="OmpR/PhoB-type_DNA-bd"/>
</dbReference>
<dbReference type="Gene3D" id="6.10.250.690">
    <property type="match status" value="1"/>
</dbReference>
<dbReference type="GeneID" id="93278168"/>
<dbReference type="GO" id="GO:0006355">
    <property type="term" value="P:regulation of DNA-templated transcription"/>
    <property type="evidence" value="ECO:0007669"/>
    <property type="project" value="InterPro"/>
</dbReference>
<evidence type="ECO:0000256" key="1">
    <source>
        <dbReference type="ARBA" id="ARBA00018672"/>
    </source>
</evidence>
<dbReference type="InterPro" id="IPR036388">
    <property type="entry name" value="WH-like_DNA-bd_sf"/>
</dbReference>
<dbReference type="Pfam" id="PF00486">
    <property type="entry name" value="Trans_reg_C"/>
    <property type="match status" value="1"/>
</dbReference>
<proteinExistence type="predicted"/>
<keyword evidence="3" id="KW-0902">Two-component regulatory system</keyword>
<evidence type="ECO:0000259" key="11">
    <source>
        <dbReference type="PROSITE" id="PS51755"/>
    </source>
</evidence>
<evidence type="ECO:0000256" key="7">
    <source>
        <dbReference type="ARBA" id="ARBA00024867"/>
    </source>
</evidence>
<dbReference type="GO" id="GO:0032993">
    <property type="term" value="C:protein-DNA complex"/>
    <property type="evidence" value="ECO:0007669"/>
    <property type="project" value="TreeGrafter"/>
</dbReference>
<dbReference type="AlphaFoldDB" id="A0A1I0K121"/>
<evidence type="ECO:0000313" key="12">
    <source>
        <dbReference type="EMBL" id="SEU17081.1"/>
    </source>
</evidence>
<feature type="domain" description="Response regulatory" evidence="10">
    <location>
        <begin position="3"/>
        <end position="116"/>
    </location>
</feature>
<feature type="domain" description="OmpR/PhoB-type" evidence="11">
    <location>
        <begin position="125"/>
        <end position="224"/>
    </location>
</feature>
<dbReference type="Gene3D" id="3.40.50.2300">
    <property type="match status" value="1"/>
</dbReference>
<dbReference type="PROSITE" id="PS50110">
    <property type="entry name" value="RESPONSE_REGULATORY"/>
    <property type="match status" value="1"/>
</dbReference>
<gene>
    <name evidence="12" type="ORF">SAMN05216313_14129</name>
</gene>
<keyword evidence="5 9" id="KW-0238">DNA-binding</keyword>
<evidence type="ECO:0000256" key="2">
    <source>
        <dbReference type="ARBA" id="ARBA00022553"/>
    </source>
</evidence>
<dbReference type="GO" id="GO:0000976">
    <property type="term" value="F:transcription cis-regulatory region binding"/>
    <property type="evidence" value="ECO:0007669"/>
    <property type="project" value="TreeGrafter"/>
</dbReference>
<dbReference type="GO" id="GO:0000156">
    <property type="term" value="F:phosphorelay response regulator activity"/>
    <property type="evidence" value="ECO:0007669"/>
    <property type="project" value="TreeGrafter"/>
</dbReference>
<dbReference type="SMART" id="SM00448">
    <property type="entry name" value="REC"/>
    <property type="match status" value="1"/>
</dbReference>
<evidence type="ECO:0000256" key="8">
    <source>
        <dbReference type="PROSITE-ProRule" id="PRU00169"/>
    </source>
</evidence>
<keyword evidence="2 8" id="KW-0597">Phosphoprotein</keyword>
<feature type="modified residue" description="4-aspartylphosphate" evidence="8">
    <location>
        <position position="52"/>
    </location>
</feature>
<dbReference type="PANTHER" id="PTHR48111:SF1">
    <property type="entry name" value="TWO-COMPONENT RESPONSE REGULATOR ORR33"/>
    <property type="match status" value="1"/>
</dbReference>
<dbReference type="CDD" id="cd00383">
    <property type="entry name" value="trans_reg_C"/>
    <property type="match status" value="1"/>
</dbReference>
<name>A0A1I0K121_9FIRM</name>
<dbReference type="PROSITE" id="PS51755">
    <property type="entry name" value="OMPR_PHOB"/>
    <property type="match status" value="1"/>
</dbReference>
<protein>
    <recommendedName>
        <fullName evidence="1">Stage 0 sporulation protein A homolog</fullName>
    </recommendedName>
</protein>